<evidence type="ECO:0000256" key="1">
    <source>
        <dbReference type="ARBA" id="ARBA00022737"/>
    </source>
</evidence>
<keyword evidence="1" id="KW-0677">Repeat</keyword>
<feature type="region of interest" description="Disordered" evidence="4">
    <location>
        <begin position="451"/>
        <end position="548"/>
    </location>
</feature>
<sequence>MALPQTRPISIPSPSSPSSSSPRSHFRCNSDAGSDLSVSLSLPTANNFPFSTVQDPFAAFQLQQRLECLSAEDVLSCSSSARSRLVVFPETTSIESAGERLDQAHEAETWIILTRQANDADASARFSKLKRSDCTGLLSLEDFSAFFAAVFGTHSTKASPTRSSISPHNLSSPPASPKAGQSRFPLPDQTQESNAKAQADIIRAQLDSKEPVAASLVSNLSGKNTLSHVTLDTSLKHILSELSRDHVNCLVVSDCRHGEEGAVCGILTAPDVVAFLVEEAEKDTTLSAVFSNTLDNLCASILQQPAAVISGDRSTIDALVRMQSEQLSVLAVMDPLGGLISPISSREISQEILKSFSRKILTTPLSSLVKELRSRHPQGTDGKDARPAISVNSSSTVGRAAALLLATEAGGVFVVDEPRVIMTPPLSCVSASPSKELPSLSLDADMMPLSRSISFTPAPGQKHRRSSTQFWTTPRSSFSGASAEVASRPALSSFTPGGSSHVTRERRASHKPEQTLSSSVSSLPAKNVGTAMPAHLRTPSGPRTHRPRSLSLAQFSMEESAMYRQFGAQAAFRAQGAWTPSTLTPGSSASSAGSPSSPFGNMLVSGFFGEVMQNGMPRYVVTMKTVLRSILAAMAASNEEAVEG</sequence>
<dbReference type="CDD" id="cd02205">
    <property type="entry name" value="CBS_pair_SF"/>
    <property type="match status" value="1"/>
</dbReference>
<feature type="compositionally biased region" description="Polar residues" evidence="4">
    <location>
        <begin position="467"/>
        <end position="480"/>
    </location>
</feature>
<dbReference type="EMBL" id="OOIN01000004">
    <property type="protein sequence ID" value="SPO22705.1"/>
    <property type="molecule type" value="Genomic_DNA"/>
</dbReference>
<feature type="domain" description="CBS" evidence="5">
    <location>
        <begin position="220"/>
        <end position="284"/>
    </location>
</feature>
<keyword evidence="2 3" id="KW-0129">CBS domain</keyword>
<evidence type="ECO:0000256" key="2">
    <source>
        <dbReference type="ARBA" id="ARBA00023122"/>
    </source>
</evidence>
<proteinExistence type="predicted"/>
<dbReference type="SUPFAM" id="SSF54631">
    <property type="entry name" value="CBS-domain pair"/>
    <property type="match status" value="1"/>
</dbReference>
<evidence type="ECO:0000256" key="4">
    <source>
        <dbReference type="SAM" id="MobiDB-lite"/>
    </source>
</evidence>
<feature type="compositionally biased region" description="Low complexity" evidence="4">
    <location>
        <begin position="7"/>
        <end position="23"/>
    </location>
</feature>
<feature type="compositionally biased region" description="Polar residues" evidence="4">
    <location>
        <begin position="514"/>
        <end position="524"/>
    </location>
</feature>
<dbReference type="PANTHER" id="PTHR13780">
    <property type="entry name" value="AMP-ACTIVATED PROTEIN KINASE, GAMMA REGULATORY SUBUNIT"/>
    <property type="match status" value="1"/>
</dbReference>
<dbReference type="Pfam" id="PF00571">
    <property type="entry name" value="CBS"/>
    <property type="match status" value="1"/>
</dbReference>
<evidence type="ECO:0000256" key="3">
    <source>
        <dbReference type="PROSITE-ProRule" id="PRU00703"/>
    </source>
</evidence>
<dbReference type="InterPro" id="IPR046342">
    <property type="entry name" value="CBS_dom_sf"/>
</dbReference>
<accession>A0A5C3DWJ4</accession>
<dbReference type="OrthoDB" id="449052at2759"/>
<dbReference type="AlphaFoldDB" id="A0A5C3DWJ4"/>
<gene>
    <name evidence="6" type="ORF">UTRI_01383</name>
</gene>
<feature type="compositionally biased region" description="Polar residues" evidence="4">
    <location>
        <begin position="490"/>
        <end position="501"/>
    </location>
</feature>
<reference evidence="6 7" key="1">
    <citation type="submission" date="2018-03" db="EMBL/GenBank/DDBJ databases">
        <authorList>
            <person name="Guldener U."/>
        </authorList>
    </citation>
    <scope>NUCLEOTIDE SEQUENCE [LARGE SCALE GENOMIC DNA]</scope>
    <source>
        <strain evidence="6 7">NBRC100155</strain>
    </source>
</reference>
<dbReference type="InterPro" id="IPR000644">
    <property type="entry name" value="CBS_dom"/>
</dbReference>
<organism evidence="6 7">
    <name type="scientific">Ustilago trichophora</name>
    <dbReference type="NCBI Taxonomy" id="86804"/>
    <lineage>
        <taxon>Eukaryota</taxon>
        <taxon>Fungi</taxon>
        <taxon>Dikarya</taxon>
        <taxon>Basidiomycota</taxon>
        <taxon>Ustilaginomycotina</taxon>
        <taxon>Ustilaginomycetes</taxon>
        <taxon>Ustilaginales</taxon>
        <taxon>Ustilaginaceae</taxon>
        <taxon>Ustilago</taxon>
    </lineage>
</organism>
<dbReference type="PANTHER" id="PTHR13780:SF128">
    <property type="entry name" value="CBS DOMAIN-CONTAINING PROTEIN"/>
    <property type="match status" value="1"/>
</dbReference>
<feature type="compositionally biased region" description="Basic and acidic residues" evidence="4">
    <location>
        <begin position="502"/>
        <end position="513"/>
    </location>
</feature>
<keyword evidence="7" id="KW-1185">Reference proteome</keyword>
<dbReference type="Gene3D" id="3.10.580.10">
    <property type="entry name" value="CBS-domain"/>
    <property type="match status" value="2"/>
</dbReference>
<protein>
    <recommendedName>
        <fullName evidence="5">CBS domain-containing protein</fullName>
    </recommendedName>
</protein>
<evidence type="ECO:0000313" key="6">
    <source>
        <dbReference type="EMBL" id="SPO22705.1"/>
    </source>
</evidence>
<dbReference type="InterPro" id="IPR050511">
    <property type="entry name" value="AMPK_gamma/SDS23_families"/>
</dbReference>
<evidence type="ECO:0000259" key="5">
    <source>
        <dbReference type="PROSITE" id="PS51371"/>
    </source>
</evidence>
<feature type="compositionally biased region" description="Polar residues" evidence="4">
    <location>
        <begin position="156"/>
        <end position="173"/>
    </location>
</feature>
<name>A0A5C3DWJ4_9BASI</name>
<feature type="region of interest" description="Disordered" evidence="4">
    <location>
        <begin position="1"/>
        <end position="30"/>
    </location>
</feature>
<dbReference type="PROSITE" id="PS51371">
    <property type="entry name" value="CBS"/>
    <property type="match status" value="1"/>
</dbReference>
<evidence type="ECO:0000313" key="7">
    <source>
        <dbReference type="Proteomes" id="UP000324022"/>
    </source>
</evidence>
<dbReference type="Proteomes" id="UP000324022">
    <property type="component" value="Unassembled WGS sequence"/>
</dbReference>
<feature type="region of interest" description="Disordered" evidence="4">
    <location>
        <begin position="156"/>
        <end position="197"/>
    </location>
</feature>